<dbReference type="Pfam" id="PF04545">
    <property type="entry name" value="Sigma70_r4"/>
    <property type="match status" value="1"/>
</dbReference>
<dbReference type="PANTHER" id="PTHR43133">
    <property type="entry name" value="RNA POLYMERASE ECF-TYPE SIGMA FACTO"/>
    <property type="match status" value="1"/>
</dbReference>
<dbReference type="InterPro" id="IPR013325">
    <property type="entry name" value="RNA_pol_sigma_r2"/>
</dbReference>
<evidence type="ECO:0000259" key="8">
    <source>
        <dbReference type="Pfam" id="PF04545"/>
    </source>
</evidence>
<keyword evidence="2" id="KW-0805">Transcription regulation</keyword>
<evidence type="ECO:0000256" key="2">
    <source>
        <dbReference type="ARBA" id="ARBA00023015"/>
    </source>
</evidence>
<dbReference type="Proteomes" id="UP001205612">
    <property type="component" value="Unassembled WGS sequence"/>
</dbReference>
<evidence type="ECO:0000256" key="6">
    <source>
        <dbReference type="SAM" id="MobiDB-lite"/>
    </source>
</evidence>
<organism evidence="9 10">
    <name type="scientific">Streptomyces pyxinicus</name>
    <dbReference type="NCBI Taxonomy" id="2970331"/>
    <lineage>
        <taxon>Bacteria</taxon>
        <taxon>Bacillati</taxon>
        <taxon>Actinomycetota</taxon>
        <taxon>Actinomycetes</taxon>
        <taxon>Kitasatosporales</taxon>
        <taxon>Streptomycetaceae</taxon>
        <taxon>Streptomyces</taxon>
    </lineage>
</organism>
<dbReference type="EMBL" id="JANUGP010000012">
    <property type="protein sequence ID" value="MCS0603026.1"/>
    <property type="molecule type" value="Genomic_DNA"/>
</dbReference>
<keyword evidence="4" id="KW-0238">DNA-binding</keyword>
<protein>
    <submittedName>
        <fullName evidence="9">Sigma-70 family RNA polymerase sigma factor</fullName>
    </submittedName>
</protein>
<evidence type="ECO:0000313" key="10">
    <source>
        <dbReference type="Proteomes" id="UP001205612"/>
    </source>
</evidence>
<comment type="caution">
    <text evidence="9">The sequence shown here is derived from an EMBL/GenBank/DDBJ whole genome shotgun (WGS) entry which is preliminary data.</text>
</comment>
<proteinExistence type="inferred from homology"/>
<dbReference type="Gene3D" id="1.10.10.10">
    <property type="entry name" value="Winged helix-like DNA-binding domain superfamily/Winged helix DNA-binding domain"/>
    <property type="match status" value="1"/>
</dbReference>
<dbReference type="InterPro" id="IPR007627">
    <property type="entry name" value="RNA_pol_sigma70_r2"/>
</dbReference>
<feature type="region of interest" description="Disordered" evidence="6">
    <location>
        <begin position="1"/>
        <end position="26"/>
    </location>
</feature>
<gene>
    <name evidence="9" type="ORF">NX794_17660</name>
</gene>
<dbReference type="PANTHER" id="PTHR43133:SF62">
    <property type="entry name" value="RNA POLYMERASE SIGMA FACTOR SIGZ"/>
    <property type="match status" value="1"/>
</dbReference>
<dbReference type="InterPro" id="IPR039425">
    <property type="entry name" value="RNA_pol_sigma-70-like"/>
</dbReference>
<keyword evidence="3" id="KW-0731">Sigma factor</keyword>
<dbReference type="CDD" id="cd06171">
    <property type="entry name" value="Sigma70_r4"/>
    <property type="match status" value="1"/>
</dbReference>
<dbReference type="InterPro" id="IPR014284">
    <property type="entry name" value="RNA_pol_sigma-70_dom"/>
</dbReference>
<feature type="domain" description="RNA polymerase sigma-70 region 4" evidence="8">
    <location>
        <begin position="136"/>
        <end position="184"/>
    </location>
</feature>
<evidence type="ECO:0000313" key="9">
    <source>
        <dbReference type="EMBL" id="MCS0603026.1"/>
    </source>
</evidence>
<name>A0ABT2B3F0_9ACTN</name>
<evidence type="ECO:0000259" key="7">
    <source>
        <dbReference type="Pfam" id="PF04542"/>
    </source>
</evidence>
<reference evidence="9 10" key="1">
    <citation type="submission" date="2022-08" db="EMBL/GenBank/DDBJ databases">
        <authorList>
            <person name="Somphong A."/>
            <person name="Phongsopitanun W."/>
        </authorList>
    </citation>
    <scope>NUCLEOTIDE SEQUENCE [LARGE SCALE GENOMIC DNA]</scope>
    <source>
        <strain evidence="9 10">LP11</strain>
    </source>
</reference>
<dbReference type="InterPro" id="IPR036388">
    <property type="entry name" value="WH-like_DNA-bd_sf"/>
</dbReference>
<evidence type="ECO:0000256" key="4">
    <source>
        <dbReference type="ARBA" id="ARBA00023125"/>
    </source>
</evidence>
<keyword evidence="5" id="KW-0804">Transcription</keyword>
<comment type="similarity">
    <text evidence="1">Belongs to the sigma-70 factor family. ECF subfamily.</text>
</comment>
<dbReference type="SUPFAM" id="SSF88659">
    <property type="entry name" value="Sigma3 and sigma4 domains of RNA polymerase sigma factors"/>
    <property type="match status" value="1"/>
</dbReference>
<dbReference type="Pfam" id="PF04542">
    <property type="entry name" value="Sigma70_r2"/>
    <property type="match status" value="1"/>
</dbReference>
<keyword evidence="10" id="KW-1185">Reference proteome</keyword>
<accession>A0ABT2B3F0</accession>
<dbReference type="InterPro" id="IPR007630">
    <property type="entry name" value="RNA_pol_sigma70_r4"/>
</dbReference>
<dbReference type="SUPFAM" id="SSF88946">
    <property type="entry name" value="Sigma2 domain of RNA polymerase sigma factors"/>
    <property type="match status" value="1"/>
</dbReference>
<sequence length="195" mass="20732">MDRSPAAPTTVTGSPSGPCPTPAGADDATWSALHRQWGGLVHGLAHQALGDPREAEDVAQQVFTDAWRGRHTYVAERGTPAAWLVGITRRKVADALAARARRARLVAAAGEQAAVRVPEDGGDPDAALDRLVVGRALGRLTAQQREVLHLAYYEDLTQAQIARVTGWPLGTVKSHTRRGLDRLRGCLADEGVAVA</sequence>
<feature type="domain" description="RNA polymerase sigma-70 region 2" evidence="7">
    <location>
        <begin position="34"/>
        <end position="102"/>
    </location>
</feature>
<dbReference type="Gene3D" id="1.10.1740.10">
    <property type="match status" value="1"/>
</dbReference>
<dbReference type="NCBIfam" id="TIGR02937">
    <property type="entry name" value="sigma70-ECF"/>
    <property type="match status" value="1"/>
</dbReference>
<evidence type="ECO:0000256" key="5">
    <source>
        <dbReference type="ARBA" id="ARBA00023163"/>
    </source>
</evidence>
<evidence type="ECO:0000256" key="1">
    <source>
        <dbReference type="ARBA" id="ARBA00010641"/>
    </source>
</evidence>
<dbReference type="InterPro" id="IPR013324">
    <property type="entry name" value="RNA_pol_sigma_r3/r4-like"/>
</dbReference>
<dbReference type="RefSeq" id="WP_258779510.1">
    <property type="nucleotide sequence ID" value="NZ_JANUGP010000012.1"/>
</dbReference>
<evidence type="ECO:0000256" key="3">
    <source>
        <dbReference type="ARBA" id="ARBA00023082"/>
    </source>
</evidence>